<dbReference type="AlphaFoldDB" id="A0A7S3P485"/>
<evidence type="ECO:0000256" key="1">
    <source>
        <dbReference type="SAM" id="MobiDB-lite"/>
    </source>
</evidence>
<reference evidence="3" key="1">
    <citation type="submission" date="2021-01" db="EMBL/GenBank/DDBJ databases">
        <authorList>
            <person name="Corre E."/>
            <person name="Pelletier E."/>
            <person name="Niang G."/>
            <person name="Scheremetjew M."/>
            <person name="Finn R."/>
            <person name="Kale V."/>
            <person name="Holt S."/>
            <person name="Cochrane G."/>
            <person name="Meng A."/>
            <person name="Brown T."/>
            <person name="Cohen L."/>
        </authorList>
    </citation>
    <scope>NUCLEOTIDE SEQUENCE</scope>
    <source>
        <strain evidence="3">CCMP127</strain>
    </source>
</reference>
<evidence type="ECO:0000256" key="2">
    <source>
        <dbReference type="SAM" id="Phobius"/>
    </source>
</evidence>
<feature type="transmembrane region" description="Helical" evidence="2">
    <location>
        <begin position="126"/>
        <end position="143"/>
    </location>
</feature>
<protein>
    <submittedName>
        <fullName evidence="3">Uncharacterized protein</fullName>
    </submittedName>
</protein>
<proteinExistence type="predicted"/>
<keyword evidence="2" id="KW-0472">Membrane</keyword>
<evidence type="ECO:0000313" key="3">
    <source>
        <dbReference type="EMBL" id="CAE0403671.1"/>
    </source>
</evidence>
<keyword evidence="2" id="KW-0812">Transmembrane</keyword>
<feature type="transmembrane region" description="Helical" evidence="2">
    <location>
        <begin position="90"/>
        <end position="114"/>
    </location>
</feature>
<dbReference type="EMBL" id="HBIM01002136">
    <property type="protein sequence ID" value="CAE0403671.1"/>
    <property type="molecule type" value="Transcribed_RNA"/>
</dbReference>
<sequence>MCNSPGNIYAWIGSILVHLSFITIILWSASSDQGSDALWKVGLVCSALYTVLLFGLAFWLESHCEQQGHDEPAPEEESSPPRVKIISVKLLYGAAVLSLGVPGSFLVLRAIECCQSDSQIRHRNEGMLLVVSLPITVVSILLWKKKTLSSMVATALVGISLMLYNACMALDPGMDSFAVSLFVIGAVLVIFLTRAKVVRAENQDDKALQLCLALAAVLYFAGACGIFLTLGDDDVKAHRRLWRILGSTTLCFIPLAILGAGVQCMPMSLLGAFGLFLDALELADWLALQCSSTFSVPIHAAILAVAGLGIGALGLVLDGFQEQTQSWIESCFSCSDAGVEINDDHEIPGQESDSPETPLLSSETQA</sequence>
<gene>
    <name evidence="3" type="ORF">ACOF00016_LOCUS1862</name>
</gene>
<feature type="transmembrane region" description="Helical" evidence="2">
    <location>
        <begin position="251"/>
        <end position="276"/>
    </location>
</feature>
<keyword evidence="2" id="KW-1133">Transmembrane helix</keyword>
<feature type="transmembrane region" description="Helical" evidence="2">
    <location>
        <begin position="207"/>
        <end position="230"/>
    </location>
</feature>
<feature type="transmembrane region" description="Helical" evidence="2">
    <location>
        <begin position="41"/>
        <end position="60"/>
    </location>
</feature>
<feature type="region of interest" description="Disordered" evidence="1">
    <location>
        <begin position="343"/>
        <end position="366"/>
    </location>
</feature>
<feature type="transmembrane region" description="Helical" evidence="2">
    <location>
        <begin position="296"/>
        <end position="317"/>
    </location>
</feature>
<feature type="transmembrane region" description="Helical" evidence="2">
    <location>
        <begin position="177"/>
        <end position="195"/>
    </location>
</feature>
<organism evidence="3">
    <name type="scientific">Amphora coffeiformis</name>
    <dbReference type="NCBI Taxonomy" id="265554"/>
    <lineage>
        <taxon>Eukaryota</taxon>
        <taxon>Sar</taxon>
        <taxon>Stramenopiles</taxon>
        <taxon>Ochrophyta</taxon>
        <taxon>Bacillariophyta</taxon>
        <taxon>Bacillariophyceae</taxon>
        <taxon>Bacillariophycidae</taxon>
        <taxon>Thalassiophysales</taxon>
        <taxon>Catenulaceae</taxon>
        <taxon>Amphora</taxon>
    </lineage>
</organism>
<feature type="transmembrane region" description="Helical" evidence="2">
    <location>
        <begin position="6"/>
        <end position="29"/>
    </location>
</feature>
<feature type="transmembrane region" description="Helical" evidence="2">
    <location>
        <begin position="149"/>
        <end position="170"/>
    </location>
</feature>
<name>A0A7S3P485_9STRA</name>
<accession>A0A7S3P485</accession>